<feature type="chain" id="PRO_5016041187" description="Secretion system C-terminal sorting domain-containing protein" evidence="1">
    <location>
        <begin position="20"/>
        <end position="588"/>
    </location>
</feature>
<dbReference type="Gene3D" id="2.60.40.10">
    <property type="entry name" value="Immunoglobulins"/>
    <property type="match status" value="1"/>
</dbReference>
<reference evidence="3 4" key="1">
    <citation type="submission" date="2018-06" db="EMBL/GenBank/DDBJ databases">
        <title>Mucibacter soli gen. nov., sp. nov., a new member of the family Chitinophagaceae producing mucin.</title>
        <authorList>
            <person name="Kim M.-K."/>
            <person name="Park S."/>
            <person name="Kim T.-S."/>
            <person name="Joung Y."/>
            <person name="Han J.-H."/>
            <person name="Kim S.B."/>
        </authorList>
    </citation>
    <scope>NUCLEOTIDE SEQUENCE [LARGE SCALE GENOMIC DNA]</scope>
    <source>
        <strain evidence="3 4">R1-15</strain>
    </source>
</reference>
<dbReference type="EMBL" id="QKTW01000007">
    <property type="protein sequence ID" value="PZF74071.1"/>
    <property type="molecule type" value="Genomic_DNA"/>
</dbReference>
<keyword evidence="4" id="KW-1185">Reference proteome</keyword>
<protein>
    <recommendedName>
        <fullName evidence="2">Secretion system C-terminal sorting domain-containing protein</fullName>
    </recommendedName>
</protein>
<dbReference type="Proteomes" id="UP000248745">
    <property type="component" value="Unassembled WGS sequence"/>
</dbReference>
<feature type="signal peptide" evidence="1">
    <location>
        <begin position="1"/>
        <end position="19"/>
    </location>
</feature>
<dbReference type="OrthoDB" id="1041092at2"/>
<evidence type="ECO:0000313" key="4">
    <source>
        <dbReference type="Proteomes" id="UP000248745"/>
    </source>
</evidence>
<accession>A0A2W2AFJ2</accession>
<feature type="domain" description="Secretion system C-terminal sorting" evidence="2">
    <location>
        <begin position="515"/>
        <end position="586"/>
    </location>
</feature>
<evidence type="ECO:0000313" key="3">
    <source>
        <dbReference type="EMBL" id="PZF74071.1"/>
    </source>
</evidence>
<dbReference type="InterPro" id="IPR013783">
    <property type="entry name" value="Ig-like_fold"/>
</dbReference>
<comment type="caution">
    <text evidence="3">The sequence shown here is derived from an EMBL/GenBank/DDBJ whole genome shotgun (WGS) entry which is preliminary data.</text>
</comment>
<gene>
    <name evidence="3" type="ORF">DN068_05100</name>
</gene>
<proteinExistence type="predicted"/>
<organism evidence="3 4">
    <name type="scientific">Taibaiella soli</name>
    <dbReference type="NCBI Taxonomy" id="1649169"/>
    <lineage>
        <taxon>Bacteria</taxon>
        <taxon>Pseudomonadati</taxon>
        <taxon>Bacteroidota</taxon>
        <taxon>Chitinophagia</taxon>
        <taxon>Chitinophagales</taxon>
        <taxon>Chitinophagaceae</taxon>
        <taxon>Taibaiella</taxon>
    </lineage>
</organism>
<dbReference type="RefSeq" id="WP_110997813.1">
    <property type="nucleotide sequence ID" value="NZ_QKTW01000007.1"/>
</dbReference>
<dbReference type="AlphaFoldDB" id="A0A2W2AFJ2"/>
<keyword evidence="1" id="KW-0732">Signal</keyword>
<sequence length="588" mass="61820">MKKLLLGALLLCAAHWTNGQTKPFIMYAVAEGNFGTPNGDVFKVSKGFDTIVTVSAPLYQTANGATGFDVLQDFEIAGNKAVFTSKSSTSKIAIANFPAFDSVKTFAITGGQCMGKASATKVYISYAQGNTIKLVDLINNTLTTVADPSSSISSYATYMASANGYMYVAMSSKIVKIDTATNAVVGTILPGLGSIAGLQYDTANKQMWILGKSSSTSAVVRMDVLNNDFLNTAIVFTGVTNAAQLRYYNNKLYFLSGKSVHIYNILNPNIPTTPVYTSTLGGTASGFAYGKSFTVDPTSGDFAIGSANSYAANSLYEVIDGTTFSTIATGLITGCQIVNELALTTSPALIPPVPTVTNLPVVKGQCGVTLIAPTATSDTATITGTTTSPLTYAAQGSYTVIWTYTNAVGTTTQTQSVIVADTIPPVPDILSLPVLTVNCPYTITNKPTATDNCLGLITATTTSPLTYANGGTYTVIWTYTDSSANVTSQTQTLNVVCNTSSVPGMQSGKFAVTIAPNPAVNQLHVHIENGAEWTLSLSNIIGREVAKVTSRDADYILPVAQLTSGIYYATIYDRQTGQVTVQKVVISH</sequence>
<name>A0A2W2AFJ2_9BACT</name>
<dbReference type="InterPro" id="IPR026444">
    <property type="entry name" value="Secre_tail"/>
</dbReference>
<evidence type="ECO:0000259" key="2">
    <source>
        <dbReference type="Pfam" id="PF18962"/>
    </source>
</evidence>
<evidence type="ECO:0000256" key="1">
    <source>
        <dbReference type="SAM" id="SignalP"/>
    </source>
</evidence>
<dbReference type="Pfam" id="PF18962">
    <property type="entry name" value="Por_Secre_tail"/>
    <property type="match status" value="1"/>
</dbReference>
<dbReference type="SUPFAM" id="SSF63825">
    <property type="entry name" value="YWTD domain"/>
    <property type="match status" value="1"/>
</dbReference>